<evidence type="ECO:0000313" key="2">
    <source>
        <dbReference type="EMBL" id="KAE9591216.1"/>
    </source>
</evidence>
<evidence type="ECO:0000313" key="3">
    <source>
        <dbReference type="Proteomes" id="UP000447434"/>
    </source>
</evidence>
<feature type="region of interest" description="Disordered" evidence="1">
    <location>
        <begin position="45"/>
        <end position="70"/>
    </location>
</feature>
<gene>
    <name evidence="2" type="ORF">Lalb_Chr20g0116141</name>
</gene>
<dbReference type="AlphaFoldDB" id="A0A6A4NBZ9"/>
<dbReference type="EMBL" id="WOCE01000020">
    <property type="protein sequence ID" value="KAE9591216.1"/>
    <property type="molecule type" value="Genomic_DNA"/>
</dbReference>
<sequence>MAAMPGKRKATTDNLMQQQPPLKKIAVDGPMGLIPMNSTMMGVSNVGMSSTGRQLANDNMPGREVEGQQSKASSILAQAWKDDMDSGHLLSTLFELFGESLLSYIPKPEACIFL</sequence>
<dbReference type="Proteomes" id="UP000447434">
    <property type="component" value="Chromosome 20"/>
</dbReference>
<keyword evidence="3" id="KW-1185">Reference proteome</keyword>
<accession>A0A6A4NBZ9</accession>
<dbReference type="OrthoDB" id="1699912at2759"/>
<protein>
    <submittedName>
        <fullName evidence="2">Uncharacterized protein</fullName>
    </submittedName>
</protein>
<reference evidence="3" key="1">
    <citation type="journal article" date="2020" name="Nat. Commun.">
        <title>Genome sequence of the cluster root forming white lupin.</title>
        <authorList>
            <person name="Hufnagel B."/>
            <person name="Marques A."/>
            <person name="Soriano A."/>
            <person name="Marques L."/>
            <person name="Divol F."/>
            <person name="Doumas P."/>
            <person name="Sallet E."/>
            <person name="Mancinotti D."/>
            <person name="Carrere S."/>
            <person name="Marande W."/>
            <person name="Arribat S."/>
            <person name="Keller J."/>
            <person name="Huneau C."/>
            <person name="Blein T."/>
            <person name="Aime D."/>
            <person name="Laguerre M."/>
            <person name="Taylor J."/>
            <person name="Schubert V."/>
            <person name="Nelson M."/>
            <person name="Geu-Flores F."/>
            <person name="Crespi M."/>
            <person name="Gallardo-Guerrero K."/>
            <person name="Delaux P.-M."/>
            <person name="Salse J."/>
            <person name="Berges H."/>
            <person name="Guyot R."/>
            <person name="Gouzy J."/>
            <person name="Peret B."/>
        </authorList>
    </citation>
    <scope>NUCLEOTIDE SEQUENCE [LARGE SCALE GENOMIC DNA]</scope>
    <source>
        <strain evidence="3">cv. Amiga</strain>
    </source>
</reference>
<organism evidence="2 3">
    <name type="scientific">Lupinus albus</name>
    <name type="common">White lupine</name>
    <name type="synonym">Lupinus termis</name>
    <dbReference type="NCBI Taxonomy" id="3870"/>
    <lineage>
        <taxon>Eukaryota</taxon>
        <taxon>Viridiplantae</taxon>
        <taxon>Streptophyta</taxon>
        <taxon>Embryophyta</taxon>
        <taxon>Tracheophyta</taxon>
        <taxon>Spermatophyta</taxon>
        <taxon>Magnoliopsida</taxon>
        <taxon>eudicotyledons</taxon>
        <taxon>Gunneridae</taxon>
        <taxon>Pentapetalae</taxon>
        <taxon>rosids</taxon>
        <taxon>fabids</taxon>
        <taxon>Fabales</taxon>
        <taxon>Fabaceae</taxon>
        <taxon>Papilionoideae</taxon>
        <taxon>50 kb inversion clade</taxon>
        <taxon>genistoids sensu lato</taxon>
        <taxon>core genistoids</taxon>
        <taxon>Genisteae</taxon>
        <taxon>Lupinus</taxon>
    </lineage>
</organism>
<feature type="compositionally biased region" description="Polar residues" evidence="1">
    <location>
        <begin position="45"/>
        <end position="57"/>
    </location>
</feature>
<evidence type="ECO:0000256" key="1">
    <source>
        <dbReference type="SAM" id="MobiDB-lite"/>
    </source>
</evidence>
<name>A0A6A4NBZ9_LUPAL</name>
<feature type="region of interest" description="Disordered" evidence="1">
    <location>
        <begin position="1"/>
        <end position="21"/>
    </location>
</feature>
<comment type="caution">
    <text evidence="2">The sequence shown here is derived from an EMBL/GenBank/DDBJ whole genome shotgun (WGS) entry which is preliminary data.</text>
</comment>
<proteinExistence type="predicted"/>